<feature type="compositionally biased region" description="Low complexity" evidence="1">
    <location>
        <begin position="8"/>
        <end position="28"/>
    </location>
</feature>
<dbReference type="AlphaFoldDB" id="A0A2T4JSU1"/>
<comment type="caution">
    <text evidence="2">The sequence shown here is derived from an EMBL/GenBank/DDBJ whole genome shotgun (WGS) entry which is preliminary data.</text>
</comment>
<dbReference type="EMBL" id="PZKG01000072">
    <property type="protein sequence ID" value="PTE20980.1"/>
    <property type="molecule type" value="Genomic_DNA"/>
</dbReference>
<evidence type="ECO:0000313" key="2">
    <source>
        <dbReference type="EMBL" id="PTE20980.1"/>
    </source>
</evidence>
<proteinExistence type="predicted"/>
<protein>
    <submittedName>
        <fullName evidence="2">Uncharacterized protein</fullName>
    </submittedName>
</protein>
<gene>
    <name evidence="2" type="ORF">C5F48_14645</name>
</gene>
<sequence>MAQSTTHRAPQPSPSRASAAARRGGRSATDARNRPDASPCKAAVSAPSDARPVIIISRPRPDRKIRPFPILEWTTYT</sequence>
<name>A0A2T4JSU1_9RHOB</name>
<evidence type="ECO:0000256" key="1">
    <source>
        <dbReference type="SAM" id="MobiDB-lite"/>
    </source>
</evidence>
<evidence type="ECO:0000313" key="3">
    <source>
        <dbReference type="Proteomes" id="UP000241010"/>
    </source>
</evidence>
<feature type="region of interest" description="Disordered" evidence="1">
    <location>
        <begin position="1"/>
        <end position="50"/>
    </location>
</feature>
<reference evidence="2 3" key="1">
    <citation type="submission" date="2018-03" db="EMBL/GenBank/DDBJ databases">
        <title>Cereibacter changlensis.</title>
        <authorList>
            <person name="Meyer T.E."/>
            <person name="Miller S."/>
            <person name="Lodha T."/>
            <person name="Gandham S."/>
            <person name="Chintalapati S."/>
            <person name="Chintalapati V.R."/>
        </authorList>
    </citation>
    <scope>NUCLEOTIDE SEQUENCE [LARGE SCALE GENOMIC DNA]</scope>
    <source>
        <strain evidence="2 3">JA139</strain>
    </source>
</reference>
<accession>A0A2T4JSU1</accession>
<organism evidence="2 3">
    <name type="scientific">Cereibacter changlensis JA139</name>
    <dbReference type="NCBI Taxonomy" id="1188249"/>
    <lineage>
        <taxon>Bacteria</taxon>
        <taxon>Pseudomonadati</taxon>
        <taxon>Pseudomonadota</taxon>
        <taxon>Alphaproteobacteria</taxon>
        <taxon>Rhodobacterales</taxon>
        <taxon>Paracoccaceae</taxon>
        <taxon>Cereibacter</taxon>
    </lineage>
</organism>
<dbReference type="Proteomes" id="UP000241010">
    <property type="component" value="Unassembled WGS sequence"/>
</dbReference>
<keyword evidence="3" id="KW-1185">Reference proteome</keyword>